<dbReference type="Gene3D" id="1.20.120.550">
    <property type="entry name" value="Membrane associated eicosanoid/glutathione metabolism-like domain"/>
    <property type="match status" value="1"/>
</dbReference>
<dbReference type="InterPro" id="IPR023352">
    <property type="entry name" value="MAPEG-like_dom_sf"/>
</dbReference>
<dbReference type="GO" id="GO:0016020">
    <property type="term" value="C:membrane"/>
    <property type="evidence" value="ECO:0007669"/>
    <property type="project" value="UniProtKB-SubCell"/>
</dbReference>
<accession>A0A368C1B3</accession>
<evidence type="ECO:0000313" key="6">
    <source>
        <dbReference type="EMBL" id="RCL43293.1"/>
    </source>
</evidence>
<feature type="transmembrane region" description="Helical" evidence="5">
    <location>
        <begin position="85"/>
        <end position="104"/>
    </location>
</feature>
<reference evidence="6 7" key="1">
    <citation type="journal article" date="2018" name="Microbiome">
        <title>Fine metagenomic profile of the Mediterranean stratified and mixed water columns revealed by assembly and recruitment.</title>
        <authorList>
            <person name="Haro-Moreno J.M."/>
            <person name="Lopez-Perez M."/>
            <person name="De La Torre J.R."/>
            <person name="Picazo A."/>
            <person name="Camacho A."/>
            <person name="Rodriguez-Valera F."/>
        </authorList>
    </citation>
    <scope>NUCLEOTIDE SEQUENCE [LARGE SCALE GENOMIC DNA]</scope>
    <source>
        <strain evidence="6">MED-G78</strain>
    </source>
</reference>
<feature type="transmembrane region" description="Helical" evidence="5">
    <location>
        <begin position="116"/>
        <end position="138"/>
    </location>
</feature>
<keyword evidence="2 5" id="KW-0812">Transmembrane</keyword>
<keyword evidence="3 5" id="KW-1133">Transmembrane helix</keyword>
<evidence type="ECO:0000313" key="7">
    <source>
        <dbReference type="Proteomes" id="UP000252915"/>
    </source>
</evidence>
<evidence type="ECO:0000256" key="2">
    <source>
        <dbReference type="ARBA" id="ARBA00022692"/>
    </source>
</evidence>
<proteinExistence type="predicted"/>
<dbReference type="AlphaFoldDB" id="A0A368C1B3"/>
<sequence length="139" mass="16116">MLEIYESVLIGLWLTLSTIIIQAFVLVRVHRRQKGYKVGVIDPSLGQSSLFFRVYRTFWNSIENIIPLFGMAVLAMMAGYDPRKLSIIVWIYAITRIIHMILYYRIATDKNPSIRSLFWATGLFANVYLMVDLGSFLIF</sequence>
<evidence type="ECO:0000256" key="3">
    <source>
        <dbReference type="ARBA" id="ARBA00022989"/>
    </source>
</evidence>
<evidence type="ECO:0000256" key="1">
    <source>
        <dbReference type="ARBA" id="ARBA00004370"/>
    </source>
</evidence>
<comment type="subcellular location">
    <subcellularLocation>
        <location evidence="1">Membrane</location>
    </subcellularLocation>
</comment>
<dbReference type="Proteomes" id="UP000252915">
    <property type="component" value="Unassembled WGS sequence"/>
</dbReference>
<comment type="caution">
    <text evidence="6">The sequence shown here is derived from an EMBL/GenBank/DDBJ whole genome shotgun (WGS) entry which is preliminary data.</text>
</comment>
<evidence type="ECO:0000256" key="5">
    <source>
        <dbReference type="SAM" id="Phobius"/>
    </source>
</evidence>
<evidence type="ECO:0000256" key="4">
    <source>
        <dbReference type="ARBA" id="ARBA00023136"/>
    </source>
</evidence>
<dbReference type="EMBL" id="QOPI01000025">
    <property type="protein sequence ID" value="RCL43293.1"/>
    <property type="molecule type" value="Genomic_DNA"/>
</dbReference>
<protein>
    <submittedName>
        <fullName evidence="6">MAPEG family protein</fullName>
    </submittedName>
</protein>
<feature type="transmembrane region" description="Helical" evidence="5">
    <location>
        <begin position="6"/>
        <end position="27"/>
    </location>
</feature>
<feature type="transmembrane region" description="Helical" evidence="5">
    <location>
        <begin position="58"/>
        <end position="79"/>
    </location>
</feature>
<dbReference type="SUPFAM" id="SSF161084">
    <property type="entry name" value="MAPEG domain-like"/>
    <property type="match status" value="1"/>
</dbReference>
<dbReference type="InterPro" id="IPR001129">
    <property type="entry name" value="Membr-assoc_MAPEG"/>
</dbReference>
<dbReference type="Pfam" id="PF01124">
    <property type="entry name" value="MAPEG"/>
    <property type="match status" value="1"/>
</dbReference>
<keyword evidence="4 5" id="KW-0472">Membrane</keyword>
<organism evidence="6 7">
    <name type="scientific">SAR86 cluster bacterium</name>
    <dbReference type="NCBI Taxonomy" id="2030880"/>
    <lineage>
        <taxon>Bacteria</taxon>
        <taxon>Pseudomonadati</taxon>
        <taxon>Pseudomonadota</taxon>
        <taxon>Gammaproteobacteria</taxon>
        <taxon>SAR86 cluster</taxon>
    </lineage>
</organism>
<name>A0A368C1B3_9GAMM</name>
<gene>
    <name evidence="6" type="ORF">DBW92_04015</name>
</gene>